<dbReference type="CDD" id="cd11528">
    <property type="entry name" value="NTP-PPase_MazG_Nterm"/>
    <property type="match status" value="1"/>
</dbReference>
<dbReference type="eggNOG" id="COG3956">
    <property type="taxonomic scope" value="Bacteria"/>
</dbReference>
<dbReference type="NCBIfam" id="NF007113">
    <property type="entry name" value="PRK09562.1"/>
    <property type="match status" value="1"/>
</dbReference>
<dbReference type="InterPro" id="IPR014777">
    <property type="entry name" value="4pyrrole_Mease_sub1"/>
</dbReference>
<dbReference type="Proteomes" id="UP000215383">
    <property type="component" value="Chromosome 1"/>
</dbReference>
<dbReference type="FunFam" id="1.10.287.1080:FF:000003">
    <property type="entry name" value="Nucleoside triphosphate pyrophosphohydrolase"/>
    <property type="match status" value="1"/>
</dbReference>
<dbReference type="GeneID" id="78506565"/>
<feature type="domain" description="Tetrapyrrole methylase" evidence="1">
    <location>
        <begin position="3"/>
        <end position="207"/>
    </location>
</feature>
<evidence type="ECO:0000259" key="2">
    <source>
        <dbReference type="Pfam" id="PF03819"/>
    </source>
</evidence>
<dbReference type="InterPro" id="IPR000878">
    <property type="entry name" value="4pyrrol_Mease"/>
</dbReference>
<dbReference type="CDD" id="cd11529">
    <property type="entry name" value="NTP-PPase_MazG_Cterm"/>
    <property type="match status" value="1"/>
</dbReference>
<dbReference type="Pfam" id="PF03819">
    <property type="entry name" value="MazG"/>
    <property type="match status" value="2"/>
</dbReference>
<dbReference type="InterPro" id="IPR048015">
    <property type="entry name" value="NTP-PPase_MazG-like_N"/>
</dbReference>
<dbReference type="CDD" id="cd11723">
    <property type="entry name" value="YabN_N_like"/>
    <property type="match status" value="1"/>
</dbReference>
<dbReference type="Gene3D" id="1.10.287.1080">
    <property type="entry name" value="MazG-like"/>
    <property type="match status" value="2"/>
</dbReference>
<dbReference type="GO" id="GO:0008168">
    <property type="term" value="F:methyltransferase activity"/>
    <property type="evidence" value="ECO:0007669"/>
    <property type="project" value="InterPro"/>
</dbReference>
<dbReference type="InterPro" id="IPR048011">
    <property type="entry name" value="NTP-PPase_MazG-like_C"/>
</dbReference>
<dbReference type="RefSeq" id="WP_027890850.1">
    <property type="nucleotide sequence ID" value="NZ_JACJJR010000010.1"/>
</dbReference>
<dbReference type="SUPFAM" id="SSF53790">
    <property type="entry name" value="Tetrapyrrole methylase"/>
    <property type="match status" value="1"/>
</dbReference>
<dbReference type="PANTHER" id="PTHR30522">
    <property type="entry name" value="NUCLEOSIDE TRIPHOSPHATE PYROPHOSPHOHYDROLASE"/>
    <property type="match status" value="1"/>
</dbReference>
<dbReference type="EMBL" id="LT906446">
    <property type="protein sequence ID" value="SNU96152.1"/>
    <property type="molecule type" value="Genomic_DNA"/>
</dbReference>
<dbReference type="InterPro" id="IPR011551">
    <property type="entry name" value="NTP_PyrPHydrolase_MazG"/>
</dbReference>
<feature type="domain" description="NTP pyrophosphohydrolase MazG-like" evidence="2">
    <location>
        <begin position="394"/>
        <end position="450"/>
    </location>
</feature>
<dbReference type="GO" id="GO:0046047">
    <property type="term" value="P:TTP catabolic process"/>
    <property type="evidence" value="ECO:0007669"/>
    <property type="project" value="TreeGrafter"/>
</dbReference>
<dbReference type="SUPFAM" id="SSF101386">
    <property type="entry name" value="all-alpha NTP pyrophosphatases"/>
    <property type="match status" value="2"/>
</dbReference>
<dbReference type="EC" id="3.6.1.8" evidence="3"/>
<dbReference type="InterPro" id="IPR035013">
    <property type="entry name" value="YabN_N"/>
</dbReference>
<dbReference type="GO" id="GO:0006950">
    <property type="term" value="P:response to stress"/>
    <property type="evidence" value="ECO:0007669"/>
    <property type="project" value="UniProtKB-ARBA"/>
</dbReference>
<dbReference type="GO" id="GO:0046061">
    <property type="term" value="P:dATP catabolic process"/>
    <property type="evidence" value="ECO:0007669"/>
    <property type="project" value="TreeGrafter"/>
</dbReference>
<dbReference type="GO" id="GO:0046076">
    <property type="term" value="P:dTTP catabolic process"/>
    <property type="evidence" value="ECO:0007669"/>
    <property type="project" value="TreeGrafter"/>
</dbReference>
<dbReference type="FunFam" id="1.10.287.1080:FF:000001">
    <property type="entry name" value="Nucleoside triphosphate pyrophosphohydrolase"/>
    <property type="match status" value="1"/>
</dbReference>
<evidence type="ECO:0000313" key="3">
    <source>
        <dbReference type="EMBL" id="SNU96152.1"/>
    </source>
</evidence>
<dbReference type="GO" id="GO:0006203">
    <property type="term" value="P:dGTP catabolic process"/>
    <property type="evidence" value="ECO:0007669"/>
    <property type="project" value="TreeGrafter"/>
</dbReference>
<dbReference type="OrthoDB" id="9808939at2"/>
<dbReference type="PANTHER" id="PTHR30522:SF0">
    <property type="entry name" value="NUCLEOSIDE TRIPHOSPHATE PYROPHOSPHOHYDROLASE"/>
    <property type="match status" value="1"/>
</dbReference>
<dbReference type="Pfam" id="PF00590">
    <property type="entry name" value="TP_methylase"/>
    <property type="match status" value="1"/>
</dbReference>
<dbReference type="NCBIfam" id="TIGR00444">
    <property type="entry name" value="mazG"/>
    <property type="match status" value="1"/>
</dbReference>
<dbReference type="InterPro" id="IPR024180">
    <property type="entry name" value="Tetrapyrrole_Mease/MazG_pred"/>
</dbReference>
<gene>
    <name evidence="3" type="primary">mazG</name>
    <name evidence="3" type="ORF">SAMEA4364220_00534</name>
</gene>
<dbReference type="PIRSF" id="PIRSF002845">
    <property type="entry name" value="Ttrprl_mtas_MazG"/>
    <property type="match status" value="1"/>
</dbReference>
<sequence>MGKITIIGLGPGNFGLITLDTWEKITSTDKLILRTAIHPTVAELDKRNVVYTACDDFYEKCASFEEVYNNIAEKLITEAKKGLNVVYAVPGSPLVAEKTVVIIRDKAKEANVELEIMPGMSFMEVLYQRLNIDPIDGLTILDAADLDNLPSEEMPSALVITQVYNQHVASDTKLTLMEHYPEDYPVTFIRNLSLPDEEIRQIPLYELDRQPNIDHLTSLYIGKMPKHEETFDLSPLEDVIQTLRSPGGCPWDIVQTHKSLRRNLIEEVYEVIEAIDLEDKDLLCEELGDLLMQVVFHARMAEEAGMFSMQDVIDGITEKLIRRHPHVFGDINVKDADEVLKNWEEIKRAEKKDRKSVLDGVPKDLPSLMAAYKLQHKASKVGFDWPDIDPVWDKLHEEVNELEEATVDSSTERIEEELGDVLFTIVNLARFLKIDPEIALTAANRKFKRRFSYIENKVKDKQQKWEQLTLLDLDDLWQEAKMLEENE</sequence>
<evidence type="ECO:0000313" key="4">
    <source>
        <dbReference type="Proteomes" id="UP000215383"/>
    </source>
</evidence>
<proteinExistence type="predicted"/>
<dbReference type="GO" id="GO:0046081">
    <property type="term" value="P:dUTP catabolic process"/>
    <property type="evidence" value="ECO:0007669"/>
    <property type="project" value="TreeGrafter"/>
</dbReference>
<reference evidence="3 4" key="1">
    <citation type="submission" date="2017-06" db="EMBL/GenBank/DDBJ databases">
        <authorList>
            <consortium name="Pathogen Informatics"/>
        </authorList>
    </citation>
    <scope>NUCLEOTIDE SEQUENCE [LARGE SCALE GENOMIC DNA]</scope>
    <source>
        <strain evidence="3 4">NCTC10570</strain>
    </source>
</reference>
<dbReference type="GO" id="GO:0046052">
    <property type="term" value="P:UTP catabolic process"/>
    <property type="evidence" value="ECO:0007669"/>
    <property type="project" value="TreeGrafter"/>
</dbReference>
<feature type="domain" description="NTP pyrophosphohydrolase MazG-like" evidence="2">
    <location>
        <begin position="255"/>
        <end position="328"/>
    </location>
</feature>
<accession>A0A239TF02</accession>
<dbReference type="InterPro" id="IPR004518">
    <property type="entry name" value="MazG-like_dom"/>
</dbReference>
<dbReference type="InterPro" id="IPR035996">
    <property type="entry name" value="4pyrrol_Methylase_sf"/>
</dbReference>
<protein>
    <submittedName>
        <fullName evidence="3">Nucleoside triphosphate pyrophosphohydrolase</fullName>
        <ecNumber evidence="3">3.6.1.8</ecNumber>
    </submittedName>
</protein>
<evidence type="ECO:0000259" key="1">
    <source>
        <dbReference type="Pfam" id="PF00590"/>
    </source>
</evidence>
<dbReference type="AlphaFoldDB" id="A0A239TF02"/>
<dbReference type="GO" id="GO:0047693">
    <property type="term" value="F:ATP diphosphatase activity"/>
    <property type="evidence" value="ECO:0007669"/>
    <property type="project" value="UniProtKB-EC"/>
</dbReference>
<name>A0A239TF02_9FIRM</name>
<keyword evidence="3" id="KW-0378">Hydrolase</keyword>
<keyword evidence="4" id="KW-1185">Reference proteome</keyword>
<organism evidence="3 4">
    <name type="scientific">Megamonas hypermegale</name>
    <dbReference type="NCBI Taxonomy" id="158847"/>
    <lineage>
        <taxon>Bacteria</taxon>
        <taxon>Bacillati</taxon>
        <taxon>Bacillota</taxon>
        <taxon>Negativicutes</taxon>
        <taxon>Selenomonadales</taxon>
        <taxon>Selenomonadaceae</taxon>
        <taxon>Megamonas</taxon>
    </lineage>
</organism>
<dbReference type="Gene3D" id="3.40.1010.10">
    <property type="entry name" value="Cobalt-precorrin-4 Transmethylase, Domain 1"/>
    <property type="match status" value="1"/>
</dbReference>